<reference evidence="2" key="1">
    <citation type="submission" date="2021-02" db="EMBL/GenBank/DDBJ databases">
        <authorList>
            <person name="Dougan E. K."/>
            <person name="Rhodes N."/>
            <person name="Thang M."/>
            <person name="Chan C."/>
        </authorList>
    </citation>
    <scope>NUCLEOTIDE SEQUENCE</scope>
</reference>
<organism evidence="2 3">
    <name type="scientific">Polarella glacialis</name>
    <name type="common">Dinoflagellate</name>
    <dbReference type="NCBI Taxonomy" id="89957"/>
    <lineage>
        <taxon>Eukaryota</taxon>
        <taxon>Sar</taxon>
        <taxon>Alveolata</taxon>
        <taxon>Dinophyceae</taxon>
        <taxon>Suessiales</taxon>
        <taxon>Suessiaceae</taxon>
        <taxon>Polarella</taxon>
    </lineage>
</organism>
<proteinExistence type="predicted"/>
<gene>
    <name evidence="2" type="ORF">PGLA1383_LOCUS37655</name>
</gene>
<dbReference type="AlphaFoldDB" id="A0A813GBK9"/>
<protein>
    <submittedName>
        <fullName evidence="2">Uncharacterized protein</fullName>
    </submittedName>
</protein>
<comment type="caution">
    <text evidence="2">The sequence shown here is derived from an EMBL/GenBank/DDBJ whole genome shotgun (WGS) entry which is preliminary data.</text>
</comment>
<evidence type="ECO:0000256" key="1">
    <source>
        <dbReference type="SAM" id="MobiDB-lite"/>
    </source>
</evidence>
<sequence>AGSSAAMSASSASNARRIRGSPSGLTPSQRQSRRFNDRIAGKTSACEILLICERYRAQFTPVHWVTALHRIAKASDGPEVVAGERFEHLLVDVLHLIEGGDR</sequence>
<evidence type="ECO:0000313" key="3">
    <source>
        <dbReference type="Proteomes" id="UP000654075"/>
    </source>
</evidence>
<keyword evidence="3" id="KW-1185">Reference proteome</keyword>
<accession>A0A813GBK9</accession>
<feature type="non-terminal residue" evidence="2">
    <location>
        <position position="102"/>
    </location>
</feature>
<dbReference type="EMBL" id="CAJNNV010027320">
    <property type="protein sequence ID" value="CAE8620087.1"/>
    <property type="molecule type" value="Genomic_DNA"/>
</dbReference>
<dbReference type="Proteomes" id="UP000654075">
    <property type="component" value="Unassembled WGS sequence"/>
</dbReference>
<name>A0A813GBK9_POLGL</name>
<feature type="compositionally biased region" description="Low complexity" evidence="1">
    <location>
        <begin position="1"/>
        <end position="15"/>
    </location>
</feature>
<evidence type="ECO:0000313" key="2">
    <source>
        <dbReference type="EMBL" id="CAE8620087.1"/>
    </source>
</evidence>
<feature type="region of interest" description="Disordered" evidence="1">
    <location>
        <begin position="1"/>
        <end position="37"/>
    </location>
</feature>